<feature type="signal peptide" evidence="1">
    <location>
        <begin position="1"/>
        <end position="28"/>
    </location>
</feature>
<dbReference type="EMBL" id="CABITT030000003">
    <property type="protein sequence ID" value="VVA99786.1"/>
    <property type="molecule type" value="Genomic_DNA"/>
</dbReference>
<proteinExistence type="predicted"/>
<evidence type="ECO:0000256" key="1">
    <source>
        <dbReference type="SAM" id="SignalP"/>
    </source>
</evidence>
<evidence type="ECO:0000313" key="2">
    <source>
        <dbReference type="EMBL" id="VVA99786.1"/>
    </source>
</evidence>
<reference evidence="2" key="1">
    <citation type="submission" date="2019-07" db="EMBL/GenBank/DDBJ databases">
        <authorList>
            <person name="Dittberner H."/>
        </authorList>
    </citation>
    <scope>NUCLEOTIDE SEQUENCE [LARGE SCALE GENOMIC DNA]</scope>
</reference>
<keyword evidence="3" id="KW-1185">Reference proteome</keyword>
<accession>A0A565BFZ0</accession>
<comment type="caution">
    <text evidence="2">The sequence shown here is derived from an EMBL/GenBank/DDBJ whole genome shotgun (WGS) entry which is preliminary data.</text>
</comment>
<dbReference type="Proteomes" id="UP000489600">
    <property type="component" value="Unassembled WGS sequence"/>
</dbReference>
<organism evidence="2 3">
    <name type="scientific">Arabis nemorensis</name>
    <dbReference type="NCBI Taxonomy" id="586526"/>
    <lineage>
        <taxon>Eukaryota</taxon>
        <taxon>Viridiplantae</taxon>
        <taxon>Streptophyta</taxon>
        <taxon>Embryophyta</taxon>
        <taxon>Tracheophyta</taxon>
        <taxon>Spermatophyta</taxon>
        <taxon>Magnoliopsida</taxon>
        <taxon>eudicotyledons</taxon>
        <taxon>Gunneridae</taxon>
        <taxon>Pentapetalae</taxon>
        <taxon>rosids</taxon>
        <taxon>malvids</taxon>
        <taxon>Brassicales</taxon>
        <taxon>Brassicaceae</taxon>
        <taxon>Arabideae</taxon>
        <taxon>Arabis</taxon>
    </lineage>
</organism>
<dbReference type="Gene3D" id="3.80.10.10">
    <property type="entry name" value="Ribonuclease Inhibitor"/>
    <property type="match status" value="1"/>
</dbReference>
<dbReference type="InterPro" id="IPR032675">
    <property type="entry name" value="LRR_dom_sf"/>
</dbReference>
<protein>
    <recommendedName>
        <fullName evidence="4">Leucine-rich repeat-containing N-terminal plant-type domain-containing protein</fullName>
    </recommendedName>
</protein>
<evidence type="ECO:0000313" key="3">
    <source>
        <dbReference type="Proteomes" id="UP000489600"/>
    </source>
</evidence>
<dbReference type="OrthoDB" id="1394818at2759"/>
<gene>
    <name evidence="2" type="ORF">ANE_LOCUS10231</name>
</gene>
<sequence>MTTIMSEFRMRLHFLLLLLFSCVSPSSTTPYSFESHVVGLVACRPHQIQAFTEFKNEFDTRGCNHSDYSNGVSCDKSTGAVTVLRLRACLSGTLRPNSSLFGFHQLHYLTL</sequence>
<evidence type="ECO:0008006" key="4">
    <source>
        <dbReference type="Google" id="ProtNLM"/>
    </source>
</evidence>
<dbReference type="AlphaFoldDB" id="A0A565BFZ0"/>
<feature type="chain" id="PRO_5022089374" description="Leucine-rich repeat-containing N-terminal plant-type domain-containing protein" evidence="1">
    <location>
        <begin position="29"/>
        <end position="111"/>
    </location>
</feature>
<name>A0A565BFZ0_9BRAS</name>
<keyword evidence="1" id="KW-0732">Signal</keyword>